<protein>
    <submittedName>
        <fullName evidence="1">cAMP-regulated phosphoprotein 19-related protein</fullName>
    </submittedName>
</protein>
<sequence>MIGAASHLLSVYPVAVDELQIGKGEKLPCFNLSTCETLACDLKLIQRLVYCSGHYGLTNRIANALLLCL</sequence>
<name>A0A1D6KF16_MAIZE</name>
<reference evidence="1" key="1">
    <citation type="submission" date="2015-12" db="EMBL/GenBank/DDBJ databases">
        <title>Update maize B73 reference genome by single molecule sequencing technologies.</title>
        <authorList>
            <consortium name="Maize Genome Sequencing Project"/>
            <person name="Ware D."/>
        </authorList>
    </citation>
    <scope>NUCLEOTIDE SEQUENCE [LARGE SCALE GENOMIC DNA]</scope>
    <source>
        <tissue evidence="1">Seedling</tissue>
    </source>
</reference>
<organism evidence="1">
    <name type="scientific">Zea mays</name>
    <name type="common">Maize</name>
    <dbReference type="NCBI Taxonomy" id="4577"/>
    <lineage>
        <taxon>Eukaryota</taxon>
        <taxon>Viridiplantae</taxon>
        <taxon>Streptophyta</taxon>
        <taxon>Embryophyta</taxon>
        <taxon>Tracheophyta</taxon>
        <taxon>Spermatophyta</taxon>
        <taxon>Magnoliopsida</taxon>
        <taxon>Liliopsida</taxon>
        <taxon>Poales</taxon>
        <taxon>Poaceae</taxon>
        <taxon>PACMAD clade</taxon>
        <taxon>Panicoideae</taxon>
        <taxon>Andropogonodae</taxon>
        <taxon>Andropogoneae</taxon>
        <taxon>Tripsacinae</taxon>
        <taxon>Zea</taxon>
    </lineage>
</organism>
<accession>A0A1D6KF16</accession>
<gene>
    <name evidence="1" type="ORF">ZEAMMB73_Zm00001d030934</name>
</gene>
<evidence type="ECO:0000313" key="1">
    <source>
        <dbReference type="EMBL" id="ONM01732.1"/>
    </source>
</evidence>
<dbReference type="AlphaFoldDB" id="A0A1D6KF16"/>
<proteinExistence type="predicted"/>
<dbReference type="EMBL" id="CM007647">
    <property type="protein sequence ID" value="ONM01732.1"/>
    <property type="molecule type" value="Genomic_DNA"/>
</dbReference>